<dbReference type="EMBL" id="VSWD01000006">
    <property type="protein sequence ID" value="KAK3099588.1"/>
    <property type="molecule type" value="Genomic_DNA"/>
</dbReference>
<dbReference type="AlphaFoldDB" id="A0AA89C3B3"/>
<feature type="region of interest" description="Disordered" evidence="1">
    <location>
        <begin position="363"/>
        <end position="436"/>
    </location>
</feature>
<protein>
    <submittedName>
        <fullName evidence="2">Uncharacterized protein</fullName>
    </submittedName>
</protein>
<keyword evidence="3" id="KW-1185">Reference proteome</keyword>
<evidence type="ECO:0000256" key="1">
    <source>
        <dbReference type="SAM" id="MobiDB-lite"/>
    </source>
</evidence>
<comment type="caution">
    <text evidence="2">The sequence shown here is derived from an EMBL/GenBank/DDBJ whole genome shotgun (WGS) entry which is preliminary data.</text>
</comment>
<gene>
    <name evidence="2" type="ORF">FSP39_006579</name>
</gene>
<organism evidence="2 3">
    <name type="scientific">Pinctada imbricata</name>
    <name type="common">Atlantic pearl-oyster</name>
    <name type="synonym">Pinctada martensii</name>
    <dbReference type="NCBI Taxonomy" id="66713"/>
    <lineage>
        <taxon>Eukaryota</taxon>
        <taxon>Metazoa</taxon>
        <taxon>Spiralia</taxon>
        <taxon>Lophotrochozoa</taxon>
        <taxon>Mollusca</taxon>
        <taxon>Bivalvia</taxon>
        <taxon>Autobranchia</taxon>
        <taxon>Pteriomorphia</taxon>
        <taxon>Pterioida</taxon>
        <taxon>Pterioidea</taxon>
        <taxon>Pteriidae</taxon>
        <taxon>Pinctada</taxon>
    </lineage>
</organism>
<reference evidence="2" key="1">
    <citation type="submission" date="2019-08" db="EMBL/GenBank/DDBJ databases">
        <title>The improved chromosome-level genome for the pearl oyster Pinctada fucata martensii using PacBio sequencing and Hi-C.</title>
        <authorList>
            <person name="Zheng Z."/>
        </authorList>
    </citation>
    <scope>NUCLEOTIDE SEQUENCE</scope>
    <source>
        <strain evidence="2">ZZ-2019</strain>
        <tissue evidence="2">Adductor muscle</tissue>
    </source>
</reference>
<dbReference type="PANTHER" id="PTHR34239:SF2">
    <property type="entry name" value="TRANSPOSABLE ELEMENT P TRANSPOSASE_THAP9 CONSERVED DOMAIN-CONTAINING PROTEIN"/>
    <property type="match status" value="1"/>
</dbReference>
<sequence>MADEADQVTVEGIIANVDSSLSQITDCSITNNTSVSAPSSAVSRHDFLAEYRDTNLDNENPMNINEGNAGAHRSAHSNDVNIRSSMTAPMDLHIIQMIDQNRQILKQQNKLFSMFTQGSNCSTADNINQCTGTADQIPETSHDVISVHNQPSAGLDDLIAHVGEEENYDVDADDDTIAVLASLKEFREDADKSGPKIHEELAKHVMDNFHGRTCEEKAKTLAKKYDRPSNCEQCFVPKTNESVWPSLKKKTQDLDAKLQRLQNFQLKAMYPTLQLFDKLFGAAANKKGMTHAETVQCLNLVKDSFQLLQVAFTDMSYRRRYLIKGDLKPSYKQLCNDSNEITKNLLGDNLDTKMKEIEMSARLSGKLTSKSTKDVPRAHGNKPYNRPQYHGSGSYHRGHGFSNNRPYVPSHFNKGNSNNQPFLGKGRGRKDRKSSQ</sequence>
<evidence type="ECO:0000313" key="2">
    <source>
        <dbReference type="EMBL" id="KAK3099588.1"/>
    </source>
</evidence>
<accession>A0AA89C3B3</accession>
<feature type="compositionally biased region" description="Basic residues" evidence="1">
    <location>
        <begin position="426"/>
        <end position="436"/>
    </location>
</feature>
<dbReference type="Proteomes" id="UP001186944">
    <property type="component" value="Unassembled WGS sequence"/>
</dbReference>
<proteinExistence type="predicted"/>
<name>A0AA89C3B3_PINIB</name>
<evidence type="ECO:0000313" key="3">
    <source>
        <dbReference type="Proteomes" id="UP001186944"/>
    </source>
</evidence>
<dbReference type="PANTHER" id="PTHR34239">
    <property type="entry name" value="APPLE DOMAIN-CONTAINING PROTEIN"/>
    <property type="match status" value="1"/>
</dbReference>